<protein>
    <recommendedName>
        <fullName evidence="4">CUB domain-containing protein</fullName>
    </recommendedName>
</protein>
<dbReference type="InterPro" id="IPR035914">
    <property type="entry name" value="Sperma_CUB_dom_sf"/>
</dbReference>
<organism evidence="5 6">
    <name type="scientific">Orchesella dallaii</name>
    <dbReference type="NCBI Taxonomy" id="48710"/>
    <lineage>
        <taxon>Eukaryota</taxon>
        <taxon>Metazoa</taxon>
        <taxon>Ecdysozoa</taxon>
        <taxon>Arthropoda</taxon>
        <taxon>Hexapoda</taxon>
        <taxon>Collembola</taxon>
        <taxon>Entomobryomorpha</taxon>
        <taxon>Entomobryoidea</taxon>
        <taxon>Orchesellidae</taxon>
        <taxon>Orchesellinae</taxon>
        <taxon>Orchesella</taxon>
    </lineage>
</organism>
<evidence type="ECO:0000259" key="4">
    <source>
        <dbReference type="PROSITE" id="PS01180"/>
    </source>
</evidence>
<dbReference type="InterPro" id="IPR000859">
    <property type="entry name" value="CUB_dom"/>
</dbReference>
<keyword evidence="6" id="KW-1185">Reference proteome</keyword>
<dbReference type="SUPFAM" id="SSF49854">
    <property type="entry name" value="Spermadhesin, CUB domain"/>
    <property type="match status" value="1"/>
</dbReference>
<evidence type="ECO:0000256" key="1">
    <source>
        <dbReference type="ARBA" id="ARBA00023157"/>
    </source>
</evidence>
<feature type="signal peptide" evidence="3">
    <location>
        <begin position="1"/>
        <end position="20"/>
    </location>
</feature>
<dbReference type="PROSITE" id="PS01180">
    <property type="entry name" value="CUB"/>
    <property type="match status" value="1"/>
</dbReference>
<comment type="caution">
    <text evidence="5">The sequence shown here is derived from an EMBL/GenBank/DDBJ whole genome shotgun (WGS) entry which is preliminary data.</text>
</comment>
<reference evidence="5 6" key="1">
    <citation type="submission" date="2024-08" db="EMBL/GenBank/DDBJ databases">
        <authorList>
            <person name="Cucini C."/>
            <person name="Frati F."/>
        </authorList>
    </citation>
    <scope>NUCLEOTIDE SEQUENCE [LARGE SCALE GENOMIC DNA]</scope>
</reference>
<evidence type="ECO:0000313" key="6">
    <source>
        <dbReference type="Proteomes" id="UP001642540"/>
    </source>
</evidence>
<proteinExistence type="predicted"/>
<evidence type="ECO:0000256" key="3">
    <source>
        <dbReference type="SAM" id="SignalP"/>
    </source>
</evidence>
<dbReference type="Proteomes" id="UP001642540">
    <property type="component" value="Unassembled WGS sequence"/>
</dbReference>
<name>A0ABP1S737_9HEXA</name>
<evidence type="ECO:0000313" key="5">
    <source>
        <dbReference type="EMBL" id="CAL8145491.1"/>
    </source>
</evidence>
<gene>
    <name evidence="5" type="ORF">ODALV1_LOCUS30509</name>
</gene>
<sequence length="283" mass="31171">MKYLAIILTTVLALALTVSANTVLVNPSKAIQSRRAESSLRCGGVLNGAEGGISYKPYEPILPNERCVWTVQANNAEGYTLNVLRLGSEEGTEIQASCIKGPWAMWSYPVSSTGEMNRTISECPVLVITLYSTASSQTARGFILEYEAKISTGSNKISTTSKQQITNAESGHIRYPGNGLNYTNSEVSTFVFAPTNNIFAARRNASVIFVEDWLDDVHCYDELHVFHLKESVSGQRRVWDWAAAVCPGTDMKELSNHDDLILVVFLTDENRTGSGFHLIHSRK</sequence>
<feature type="chain" id="PRO_5046730618" description="CUB domain-containing protein" evidence="3">
    <location>
        <begin position="21"/>
        <end position="283"/>
    </location>
</feature>
<keyword evidence="3" id="KW-0732">Signal</keyword>
<accession>A0ABP1S737</accession>
<evidence type="ECO:0000256" key="2">
    <source>
        <dbReference type="PROSITE-ProRule" id="PRU00059"/>
    </source>
</evidence>
<dbReference type="EMBL" id="CAXLJM020000164">
    <property type="protein sequence ID" value="CAL8145491.1"/>
    <property type="molecule type" value="Genomic_DNA"/>
</dbReference>
<keyword evidence="1" id="KW-1015">Disulfide bond</keyword>
<dbReference type="Gene3D" id="2.60.120.290">
    <property type="entry name" value="Spermadhesin, CUB domain"/>
    <property type="match status" value="1"/>
</dbReference>
<comment type="caution">
    <text evidence="2">Lacks conserved residue(s) required for the propagation of feature annotation.</text>
</comment>
<feature type="domain" description="CUB" evidence="4">
    <location>
        <begin position="42"/>
        <end position="149"/>
    </location>
</feature>